<dbReference type="GeneID" id="19471095"/>
<gene>
    <name evidence="1" type="ORF">GLAREA_12054</name>
</gene>
<proteinExistence type="predicted"/>
<accession>S3D0B9</accession>
<reference evidence="1 2" key="1">
    <citation type="journal article" date="2013" name="BMC Genomics">
        <title>Genomics-driven discovery of the pneumocandin biosynthetic gene cluster in the fungus Glarea lozoyensis.</title>
        <authorList>
            <person name="Chen L."/>
            <person name="Yue Q."/>
            <person name="Zhang X."/>
            <person name="Xiang M."/>
            <person name="Wang C."/>
            <person name="Li S."/>
            <person name="Che Y."/>
            <person name="Ortiz-Lopez F.J."/>
            <person name="Bills G.F."/>
            <person name="Liu X."/>
            <person name="An Z."/>
        </authorList>
    </citation>
    <scope>NUCLEOTIDE SEQUENCE [LARGE SCALE GENOMIC DNA]</scope>
    <source>
        <strain evidence="2">ATCC 20868 / MF5171</strain>
    </source>
</reference>
<dbReference type="RefSeq" id="XP_008081027.1">
    <property type="nucleotide sequence ID" value="XM_008082836.1"/>
</dbReference>
<organism evidence="1 2">
    <name type="scientific">Glarea lozoyensis (strain ATCC 20868 / MF5171)</name>
    <dbReference type="NCBI Taxonomy" id="1116229"/>
    <lineage>
        <taxon>Eukaryota</taxon>
        <taxon>Fungi</taxon>
        <taxon>Dikarya</taxon>
        <taxon>Ascomycota</taxon>
        <taxon>Pezizomycotina</taxon>
        <taxon>Leotiomycetes</taxon>
        <taxon>Helotiales</taxon>
        <taxon>Helotiaceae</taxon>
        <taxon>Glarea</taxon>
    </lineage>
</organism>
<dbReference type="KEGG" id="glz:GLAREA_12054"/>
<dbReference type="eggNOG" id="ENOG502RJAT">
    <property type="taxonomic scope" value="Eukaryota"/>
</dbReference>
<dbReference type="HOGENOM" id="CLU_1875636_0_0_1"/>
<protein>
    <submittedName>
        <fullName evidence="1">Uncharacterized protein</fullName>
    </submittedName>
</protein>
<evidence type="ECO:0000313" key="1">
    <source>
        <dbReference type="EMBL" id="EPE31972.1"/>
    </source>
</evidence>
<dbReference type="STRING" id="1116229.S3D0B9"/>
<dbReference type="Proteomes" id="UP000016922">
    <property type="component" value="Unassembled WGS sequence"/>
</dbReference>
<dbReference type="OMA" id="MCLINEM"/>
<keyword evidence="2" id="KW-1185">Reference proteome</keyword>
<dbReference type="AlphaFoldDB" id="S3D0B9"/>
<sequence length="136" mass="14960">MVVFQASSFPALKFRRVPDGLAERHVEGSECCLIHVDDRDGKGVWVNPDVKVAYGGTADGVVNPEGGVWPGWGGRVVGVWLNRGVRVLGGLGRWIEKRKIEGRVRGWERGGGEEEKGVECLVDEMQVLVPNGWMHL</sequence>
<name>S3D0B9_GLAL2</name>
<dbReference type="OrthoDB" id="262547at2759"/>
<dbReference type="EMBL" id="KE145360">
    <property type="protein sequence ID" value="EPE31972.1"/>
    <property type="molecule type" value="Genomic_DNA"/>
</dbReference>
<evidence type="ECO:0000313" key="2">
    <source>
        <dbReference type="Proteomes" id="UP000016922"/>
    </source>
</evidence>